<dbReference type="GO" id="GO:0005886">
    <property type="term" value="C:plasma membrane"/>
    <property type="evidence" value="ECO:0007669"/>
    <property type="project" value="UniProtKB-SubCell"/>
</dbReference>
<feature type="transmembrane region" description="Helical" evidence="8">
    <location>
        <begin position="733"/>
        <end position="759"/>
    </location>
</feature>
<evidence type="ECO:0000256" key="4">
    <source>
        <dbReference type="ARBA" id="ARBA00022989"/>
    </source>
</evidence>
<dbReference type="PANTHER" id="PTHR30572:SF4">
    <property type="entry name" value="ABC TRANSPORTER PERMEASE YTRF"/>
    <property type="match status" value="1"/>
</dbReference>
<evidence type="ECO:0000256" key="5">
    <source>
        <dbReference type="ARBA" id="ARBA00023136"/>
    </source>
</evidence>
<dbReference type="PANTHER" id="PTHR30572">
    <property type="entry name" value="MEMBRANE COMPONENT OF TRANSPORTER-RELATED"/>
    <property type="match status" value="1"/>
</dbReference>
<dbReference type="EMBL" id="DXGC01000004">
    <property type="protein sequence ID" value="HIW90087.1"/>
    <property type="molecule type" value="Genomic_DNA"/>
</dbReference>
<comment type="similarity">
    <text evidence="6">Belongs to the ABC-4 integral membrane protein family.</text>
</comment>
<keyword evidence="5 8" id="KW-0472">Membrane</keyword>
<evidence type="ECO:0000256" key="1">
    <source>
        <dbReference type="ARBA" id="ARBA00004651"/>
    </source>
</evidence>
<name>A0A9D1UJI6_9CORY</name>
<feature type="transmembrane region" description="Helical" evidence="8">
    <location>
        <begin position="821"/>
        <end position="843"/>
    </location>
</feature>
<feature type="transmembrane region" description="Helical" evidence="8">
    <location>
        <begin position="25"/>
        <end position="48"/>
    </location>
</feature>
<evidence type="ECO:0000313" key="11">
    <source>
        <dbReference type="EMBL" id="HIW90087.1"/>
    </source>
</evidence>
<feature type="domain" description="ABC3 transporter permease C-terminal" evidence="9">
    <location>
        <begin position="737"/>
        <end position="853"/>
    </location>
</feature>
<dbReference type="GO" id="GO:0022857">
    <property type="term" value="F:transmembrane transporter activity"/>
    <property type="evidence" value="ECO:0007669"/>
    <property type="project" value="TreeGrafter"/>
</dbReference>
<dbReference type="InterPro" id="IPR003838">
    <property type="entry name" value="ABC3_permease_C"/>
</dbReference>
<feature type="transmembrane region" description="Helical" evidence="8">
    <location>
        <begin position="438"/>
        <end position="462"/>
    </location>
</feature>
<keyword evidence="2" id="KW-1003">Cell membrane</keyword>
<evidence type="ECO:0000256" key="8">
    <source>
        <dbReference type="SAM" id="Phobius"/>
    </source>
</evidence>
<protein>
    <submittedName>
        <fullName evidence="11">ABC transporter permease</fullName>
    </submittedName>
</protein>
<gene>
    <name evidence="11" type="ORF">H9870_00225</name>
</gene>
<evidence type="ECO:0000256" key="7">
    <source>
        <dbReference type="SAM" id="MobiDB-lite"/>
    </source>
</evidence>
<keyword evidence="4 8" id="KW-1133">Transmembrane helix</keyword>
<comment type="caution">
    <text evidence="11">The sequence shown here is derived from an EMBL/GenBank/DDBJ whole genome shotgun (WGS) entry which is preliminary data.</text>
</comment>
<feature type="transmembrane region" description="Helical" evidence="8">
    <location>
        <begin position="270"/>
        <end position="296"/>
    </location>
</feature>
<feature type="domain" description="ABC3 transporter permease C-terminal" evidence="9">
    <location>
        <begin position="274"/>
        <end position="394"/>
    </location>
</feature>
<evidence type="ECO:0000256" key="2">
    <source>
        <dbReference type="ARBA" id="ARBA00022475"/>
    </source>
</evidence>
<evidence type="ECO:0000313" key="12">
    <source>
        <dbReference type="Proteomes" id="UP000824190"/>
    </source>
</evidence>
<evidence type="ECO:0000259" key="10">
    <source>
        <dbReference type="Pfam" id="PF12704"/>
    </source>
</evidence>
<dbReference type="Pfam" id="PF12704">
    <property type="entry name" value="MacB_PCD"/>
    <property type="match status" value="2"/>
</dbReference>
<evidence type="ECO:0000256" key="3">
    <source>
        <dbReference type="ARBA" id="ARBA00022692"/>
    </source>
</evidence>
<feature type="domain" description="MacB-like periplasmic core" evidence="10">
    <location>
        <begin position="29"/>
        <end position="235"/>
    </location>
</feature>
<dbReference type="InterPro" id="IPR050250">
    <property type="entry name" value="Macrolide_Exporter_MacB"/>
</dbReference>
<evidence type="ECO:0000259" key="9">
    <source>
        <dbReference type="Pfam" id="PF02687"/>
    </source>
</evidence>
<accession>A0A9D1UJI6</accession>
<evidence type="ECO:0000256" key="6">
    <source>
        <dbReference type="ARBA" id="ARBA00038076"/>
    </source>
</evidence>
<reference evidence="11" key="2">
    <citation type="submission" date="2021-04" db="EMBL/GenBank/DDBJ databases">
        <authorList>
            <person name="Gilroy R."/>
        </authorList>
    </citation>
    <scope>NUCLEOTIDE SEQUENCE</scope>
    <source>
        <strain evidence="11">CHK32-1732</strain>
    </source>
</reference>
<dbReference type="InterPro" id="IPR025857">
    <property type="entry name" value="MacB_PCD"/>
</dbReference>
<feature type="domain" description="MacB-like periplasmic core" evidence="10">
    <location>
        <begin position="498"/>
        <end position="688"/>
    </location>
</feature>
<sequence>MAPRSGTRVFTTLVKLSLRGLRAHAARLILTVFTVVIGTGFVAGTLLLTTSLDRSVTSSAAAAYDGVDIVVLPGDGERAIPDEVGEHLASSPLVDRTNIRGDHSVALSSDGKALDTDDRTVRPAPWYDEDAVVGEDRTLSEGTAPGPGTVAVSSRTAGELDLSPGAPLTLNDQSGELPLTVSGVFDTDASTEDQQLDLVLSRDTYLERYAGVGLPGLVATIPAGQQAEDVAETLTDEMSALPAAPKVQTGDQAAAADSAALTAGLGFVQYVLLAFALIALVVGMFIIANTFAMTVAQRTRDFSLLRALGLSRRQVTATVAAEALVIGLLGSVLGVGAGVAMVAGILAVAARLDLGLPTVELTMTIGSALVPVVLGVLVTLAAAWVPARRAGASSPLAGTRDAVEPRLSPTRAWVGVLLLLTGVGLSVTAVLTDGWDTAFRATVSGVGTVAIVLGVLLVGPAVCSRALPALGRVIGAPFGSTGRMASGIGRRQPRRTSGTAFALALGLSMVTLTGMLGSSVAASVSGIVDSEVTADFVAGPPGGAVDVAVPGKAAQEIAETPGVGSSYTVGKAPATVGDSTTLLTVGSGDPSTTFDLGETTGQMDPSTEPGDDGLVVSRSFADAHGLEVGRTVPVGVIGQSRTVDMPVVGIFGQSRLLGDVIIDSDTFWRMAPGAQGNGGHRILAVAVAGDGIVSPGSLRENLEAATRDHPMLQVQTPAEFGGEQAVIVDRLVVVVYALLAFAVAVAVLGVVNTLALSVVERRREIGVMRTVGMGRGQVSAMVLLEAVQTSVFGAVAGIGIGLVAGWSLLASLSAEGIRTVVVPWATLAFVLVGAIVAGAVAALTPAVRAARMPVLQAVAENDDRN</sequence>
<dbReference type="Pfam" id="PF02687">
    <property type="entry name" value="FtsX"/>
    <property type="match status" value="2"/>
</dbReference>
<organism evidence="11 12">
    <name type="scientific">Candidatus Corynebacterium avicola</name>
    <dbReference type="NCBI Taxonomy" id="2838527"/>
    <lineage>
        <taxon>Bacteria</taxon>
        <taxon>Bacillati</taxon>
        <taxon>Actinomycetota</taxon>
        <taxon>Actinomycetes</taxon>
        <taxon>Mycobacteriales</taxon>
        <taxon>Corynebacteriaceae</taxon>
        <taxon>Corynebacterium</taxon>
    </lineage>
</organism>
<feature type="transmembrane region" description="Helical" evidence="8">
    <location>
        <begin position="317"/>
        <end position="349"/>
    </location>
</feature>
<dbReference type="AlphaFoldDB" id="A0A9D1UJI6"/>
<feature type="region of interest" description="Disordered" evidence="7">
    <location>
        <begin position="133"/>
        <end position="154"/>
    </location>
</feature>
<comment type="subcellular location">
    <subcellularLocation>
        <location evidence="1">Cell membrane</location>
        <topology evidence="1">Multi-pass membrane protein</topology>
    </subcellularLocation>
</comment>
<feature type="transmembrane region" description="Helical" evidence="8">
    <location>
        <begin position="500"/>
        <end position="522"/>
    </location>
</feature>
<dbReference type="Proteomes" id="UP000824190">
    <property type="component" value="Unassembled WGS sequence"/>
</dbReference>
<feature type="transmembrane region" description="Helical" evidence="8">
    <location>
        <begin position="780"/>
        <end position="809"/>
    </location>
</feature>
<proteinExistence type="inferred from homology"/>
<reference evidence="11" key="1">
    <citation type="journal article" date="2021" name="PeerJ">
        <title>Extensive microbial diversity within the chicken gut microbiome revealed by metagenomics and culture.</title>
        <authorList>
            <person name="Gilroy R."/>
            <person name="Ravi A."/>
            <person name="Getino M."/>
            <person name="Pursley I."/>
            <person name="Horton D.L."/>
            <person name="Alikhan N.F."/>
            <person name="Baker D."/>
            <person name="Gharbi K."/>
            <person name="Hall N."/>
            <person name="Watson M."/>
            <person name="Adriaenssens E.M."/>
            <person name="Foster-Nyarko E."/>
            <person name="Jarju S."/>
            <person name="Secka A."/>
            <person name="Antonio M."/>
            <person name="Oren A."/>
            <person name="Chaudhuri R.R."/>
            <person name="La Ragione R."/>
            <person name="Hildebrand F."/>
            <person name="Pallen M.J."/>
        </authorList>
    </citation>
    <scope>NUCLEOTIDE SEQUENCE</scope>
    <source>
        <strain evidence="11">CHK32-1732</strain>
    </source>
</reference>
<feature type="transmembrane region" description="Helical" evidence="8">
    <location>
        <begin position="361"/>
        <end position="385"/>
    </location>
</feature>
<feature type="transmembrane region" description="Helical" evidence="8">
    <location>
        <begin position="412"/>
        <end position="432"/>
    </location>
</feature>
<keyword evidence="3 8" id="KW-0812">Transmembrane</keyword>